<evidence type="ECO:0000313" key="3">
    <source>
        <dbReference type="EMBL" id="CAH1777485.1"/>
    </source>
</evidence>
<dbReference type="PANTHER" id="PTHR24173:SF82">
    <property type="entry name" value="FI19351P1"/>
    <property type="match status" value="1"/>
</dbReference>
<dbReference type="GO" id="GO:0000151">
    <property type="term" value="C:ubiquitin ligase complex"/>
    <property type="evidence" value="ECO:0007669"/>
    <property type="project" value="TreeGrafter"/>
</dbReference>
<dbReference type="SUPFAM" id="SSF48403">
    <property type="entry name" value="Ankyrin repeat"/>
    <property type="match status" value="2"/>
</dbReference>
<dbReference type="SMART" id="SM00248">
    <property type="entry name" value="ANK"/>
    <property type="match status" value="6"/>
</dbReference>
<name>A0A8J1XJS7_OWEFU</name>
<dbReference type="GO" id="GO:0006511">
    <property type="term" value="P:ubiquitin-dependent protein catabolic process"/>
    <property type="evidence" value="ECO:0007669"/>
    <property type="project" value="TreeGrafter"/>
</dbReference>
<sequence length="648" mass="73709">MQKNKKETIARLAFSMQATKLLHFVNIDQLVQAQLWMVGKTKEEKRELVSTEVNGSAALFHACQHGRLSFVNWLIEDCGANIEQVGRYHVEEDQSDHKVTPLWCAAVANHLGCVKSLICHGANVNATSDTDSTPVRSACFMTNIEVVKYLVEKGADIHKPNVNGGTCLINSVQNRHLCEFLIEKGVDVNVQDQSGNIALHYAVKENRLDTVKLLVESGSNVLLENMFHDDSIILAAGKGLTTIAEYLLKCVKVNDMRIIDTYKLIGCCFVDEQHDMLGGWNMWRKAIEILNESKDKEQILSQLRHIEPLDVYNDETEVCTKDDVARIAEDPDLTYMQSLVMRERIQGPEHKDTVFRLMYRGAVYADSHQFQRCVDLWLHACTMQYTRLGPLNMESLFTLQAICKLFVEINTEFKEKRTTEFVQYDDVMSIMEMIISEVELGAKLVDVRPVHKELRQQYDMKLKLLLHLINLMIDVAKSDSQDFGFKQTVHRLVKLNPETSSQDNLLHLALDADSSSVEETKISTLPSLELTELLLYCGMGSQVNDVNSSKRTPLHVLCSGKFQRHNQKLLQLMLDYGAHVCCRDDSGKATYDLIGYRTPFHLKKLTFQIIPFDHMNLKCLAAAVIKKNNVSFRENEIPASLIDYIKLH</sequence>
<protein>
    <submittedName>
        <fullName evidence="3">Uncharacterized protein</fullName>
    </submittedName>
</protein>
<dbReference type="OrthoDB" id="4429489at2759"/>
<dbReference type="PROSITE" id="PS50297">
    <property type="entry name" value="ANK_REP_REGION"/>
    <property type="match status" value="2"/>
</dbReference>
<evidence type="ECO:0000313" key="4">
    <source>
        <dbReference type="Proteomes" id="UP000749559"/>
    </source>
</evidence>
<gene>
    <name evidence="3" type="ORF">OFUS_LOCUS4516</name>
</gene>
<dbReference type="InterPro" id="IPR002110">
    <property type="entry name" value="Ankyrin_rpt"/>
</dbReference>
<dbReference type="Pfam" id="PF12796">
    <property type="entry name" value="Ank_2"/>
    <property type="match status" value="2"/>
</dbReference>
<dbReference type="InterPro" id="IPR036770">
    <property type="entry name" value="Ankyrin_rpt-contain_sf"/>
</dbReference>
<accession>A0A8J1XJS7</accession>
<comment type="caution">
    <text evidence="3">The sequence shown here is derived from an EMBL/GenBank/DDBJ whole genome shotgun (WGS) entry which is preliminary data.</text>
</comment>
<proteinExistence type="predicted"/>
<dbReference type="Gene3D" id="1.25.40.20">
    <property type="entry name" value="Ankyrin repeat-containing domain"/>
    <property type="match status" value="3"/>
</dbReference>
<evidence type="ECO:0000256" key="2">
    <source>
        <dbReference type="ARBA" id="ARBA00023043"/>
    </source>
</evidence>
<dbReference type="PROSITE" id="PS50088">
    <property type="entry name" value="ANK_REPEAT"/>
    <property type="match status" value="3"/>
</dbReference>
<dbReference type="Proteomes" id="UP000749559">
    <property type="component" value="Unassembled WGS sequence"/>
</dbReference>
<dbReference type="PANTHER" id="PTHR24173">
    <property type="entry name" value="ANKYRIN REPEAT CONTAINING"/>
    <property type="match status" value="1"/>
</dbReference>
<evidence type="ECO:0000256" key="1">
    <source>
        <dbReference type="ARBA" id="ARBA00022737"/>
    </source>
</evidence>
<keyword evidence="1" id="KW-0677">Repeat</keyword>
<keyword evidence="4" id="KW-1185">Reference proteome</keyword>
<keyword evidence="2" id="KW-0040">ANK repeat</keyword>
<reference evidence="3" key="1">
    <citation type="submission" date="2022-03" db="EMBL/GenBank/DDBJ databases">
        <authorList>
            <person name="Martin C."/>
        </authorList>
    </citation>
    <scope>NUCLEOTIDE SEQUENCE</scope>
</reference>
<dbReference type="Pfam" id="PF00023">
    <property type="entry name" value="Ank"/>
    <property type="match status" value="1"/>
</dbReference>
<organism evidence="3 4">
    <name type="scientific">Owenia fusiformis</name>
    <name type="common">Polychaete worm</name>
    <dbReference type="NCBI Taxonomy" id="6347"/>
    <lineage>
        <taxon>Eukaryota</taxon>
        <taxon>Metazoa</taxon>
        <taxon>Spiralia</taxon>
        <taxon>Lophotrochozoa</taxon>
        <taxon>Annelida</taxon>
        <taxon>Polychaeta</taxon>
        <taxon>Sedentaria</taxon>
        <taxon>Canalipalpata</taxon>
        <taxon>Sabellida</taxon>
        <taxon>Oweniida</taxon>
        <taxon>Oweniidae</taxon>
        <taxon>Owenia</taxon>
    </lineage>
</organism>
<dbReference type="AlphaFoldDB" id="A0A8J1XJS7"/>
<dbReference type="EMBL" id="CAIIXF020000002">
    <property type="protein sequence ID" value="CAH1777485.1"/>
    <property type="molecule type" value="Genomic_DNA"/>
</dbReference>